<keyword evidence="3" id="KW-1185">Reference proteome</keyword>
<dbReference type="Proteomes" id="UP001499841">
    <property type="component" value="Unassembled WGS sequence"/>
</dbReference>
<keyword evidence="1" id="KW-1133">Transmembrane helix</keyword>
<feature type="transmembrane region" description="Helical" evidence="1">
    <location>
        <begin position="82"/>
        <end position="103"/>
    </location>
</feature>
<feature type="transmembrane region" description="Helical" evidence="1">
    <location>
        <begin position="57"/>
        <end position="75"/>
    </location>
</feature>
<evidence type="ECO:0000313" key="3">
    <source>
        <dbReference type="Proteomes" id="UP001499841"/>
    </source>
</evidence>
<evidence type="ECO:0008006" key="4">
    <source>
        <dbReference type="Google" id="ProtNLM"/>
    </source>
</evidence>
<evidence type="ECO:0000313" key="2">
    <source>
        <dbReference type="EMBL" id="GAA3509912.1"/>
    </source>
</evidence>
<reference evidence="3" key="1">
    <citation type="journal article" date="2019" name="Int. J. Syst. Evol. Microbiol.">
        <title>The Global Catalogue of Microorganisms (GCM) 10K type strain sequencing project: providing services to taxonomists for standard genome sequencing and annotation.</title>
        <authorList>
            <consortium name="The Broad Institute Genomics Platform"/>
            <consortium name="The Broad Institute Genome Sequencing Center for Infectious Disease"/>
            <person name="Wu L."/>
            <person name="Ma J."/>
        </authorList>
    </citation>
    <scope>NUCLEOTIDE SEQUENCE [LARGE SCALE GENOMIC DNA]</scope>
    <source>
        <strain evidence="3">JCM 17459</strain>
    </source>
</reference>
<organism evidence="2 3">
    <name type="scientific">Georgenia daeguensis</name>
    <dbReference type="NCBI Taxonomy" id="908355"/>
    <lineage>
        <taxon>Bacteria</taxon>
        <taxon>Bacillati</taxon>
        <taxon>Actinomycetota</taxon>
        <taxon>Actinomycetes</taxon>
        <taxon>Micrococcales</taxon>
        <taxon>Bogoriellaceae</taxon>
        <taxon>Georgenia</taxon>
    </lineage>
</organism>
<protein>
    <recommendedName>
        <fullName evidence="4">Tripartite tricarboxylate transporter TctB family protein</fullName>
    </recommendedName>
</protein>
<keyword evidence="1" id="KW-0472">Membrane</keyword>
<name>A0ABP6UK73_9MICO</name>
<gene>
    <name evidence="2" type="ORF">GCM10022262_37050</name>
</gene>
<proteinExistence type="predicted"/>
<dbReference type="RefSeq" id="WP_345044575.1">
    <property type="nucleotide sequence ID" value="NZ_BAABBA010000026.1"/>
</dbReference>
<accession>A0ABP6UK73</accession>
<comment type="caution">
    <text evidence="2">The sequence shown here is derived from an EMBL/GenBank/DDBJ whole genome shotgun (WGS) entry which is preliminary data.</text>
</comment>
<feature type="transmembrane region" description="Helical" evidence="1">
    <location>
        <begin position="34"/>
        <end position="51"/>
    </location>
</feature>
<keyword evidence="1" id="KW-0812">Transmembrane</keyword>
<sequence length="115" mass="11938">MPPLAVYVAAVALTGLSCFLGDRTLFRRLRVSEAGVIGFASVTLGVVAQLLAAPGWALATVPVGVSLLLLLALMGTKILEGLLTYLAAGVYYVGLHVVASRFFGLDVLIPGWPLG</sequence>
<dbReference type="EMBL" id="BAABBA010000026">
    <property type="protein sequence ID" value="GAA3509912.1"/>
    <property type="molecule type" value="Genomic_DNA"/>
</dbReference>
<feature type="transmembrane region" description="Helical" evidence="1">
    <location>
        <begin position="6"/>
        <end position="22"/>
    </location>
</feature>
<evidence type="ECO:0000256" key="1">
    <source>
        <dbReference type="SAM" id="Phobius"/>
    </source>
</evidence>